<organism evidence="10 11">
    <name type="scientific">Paenibacillus helianthi</name>
    <dbReference type="NCBI Taxonomy" id="1349432"/>
    <lineage>
        <taxon>Bacteria</taxon>
        <taxon>Bacillati</taxon>
        <taxon>Bacillota</taxon>
        <taxon>Bacilli</taxon>
        <taxon>Bacillales</taxon>
        <taxon>Paenibacillaceae</taxon>
        <taxon>Paenibacillus</taxon>
    </lineage>
</organism>
<dbReference type="Gene3D" id="2.60.40.1280">
    <property type="match status" value="1"/>
</dbReference>
<dbReference type="Gene3D" id="2.60.40.10">
    <property type="entry name" value="Immunoglobulins"/>
    <property type="match status" value="1"/>
</dbReference>
<feature type="domain" description="Gram-positive cocci surface proteins LPxTG" evidence="9">
    <location>
        <begin position="1192"/>
        <end position="1226"/>
    </location>
</feature>
<dbReference type="InterPro" id="IPR008966">
    <property type="entry name" value="Adhesion_dom_sf"/>
</dbReference>
<keyword evidence="3" id="KW-0964">Secreted</keyword>
<keyword evidence="4 8" id="KW-0732">Signal</keyword>
<proteinExistence type="predicted"/>
<dbReference type="InterPro" id="IPR019931">
    <property type="entry name" value="LPXTG_anchor"/>
</dbReference>
<feature type="chain" id="PRO_5045658088" description="Gram-positive cocci surface proteins LPxTG domain-containing protein" evidence="8">
    <location>
        <begin position="32"/>
        <end position="1226"/>
    </location>
</feature>
<evidence type="ECO:0000313" key="11">
    <source>
        <dbReference type="Proteomes" id="UP000186058"/>
    </source>
</evidence>
<name>A0ABX3EK55_9BACL</name>
<dbReference type="SUPFAM" id="SSF49478">
    <property type="entry name" value="Cna protein B-type domain"/>
    <property type="match status" value="1"/>
</dbReference>
<keyword evidence="7" id="KW-1133">Transmembrane helix</keyword>
<evidence type="ECO:0000259" key="9">
    <source>
        <dbReference type="PROSITE" id="PS50847"/>
    </source>
</evidence>
<dbReference type="InterPro" id="IPR041171">
    <property type="entry name" value="SDR_Ig"/>
</dbReference>
<dbReference type="Gene3D" id="2.60.40.3440">
    <property type="match status" value="1"/>
</dbReference>
<accession>A0ABX3EK55</accession>
<dbReference type="SUPFAM" id="SSF49401">
    <property type="entry name" value="Bacterial adhesins"/>
    <property type="match status" value="6"/>
</dbReference>
<dbReference type="InterPro" id="IPR008456">
    <property type="entry name" value="Collagen-bd_dom"/>
</dbReference>
<keyword evidence="7" id="KW-0472">Membrane</keyword>
<dbReference type="EMBL" id="LVWI01000055">
    <property type="protein sequence ID" value="OKP84073.1"/>
    <property type="molecule type" value="Genomic_DNA"/>
</dbReference>
<evidence type="ECO:0000256" key="5">
    <source>
        <dbReference type="ARBA" id="ARBA00023088"/>
    </source>
</evidence>
<dbReference type="NCBIfam" id="TIGR01167">
    <property type="entry name" value="LPXTG_anchor"/>
    <property type="match status" value="1"/>
</dbReference>
<keyword evidence="5" id="KW-0572">Peptidoglycan-anchor</keyword>
<feature type="signal peptide" evidence="8">
    <location>
        <begin position="1"/>
        <end position="31"/>
    </location>
</feature>
<dbReference type="Pfam" id="PF05737">
    <property type="entry name" value="Collagen_bind"/>
    <property type="match status" value="5"/>
</dbReference>
<dbReference type="InterPro" id="IPR011252">
    <property type="entry name" value="Fibrogen-bd_dom1"/>
</dbReference>
<evidence type="ECO:0000256" key="3">
    <source>
        <dbReference type="ARBA" id="ARBA00022525"/>
    </source>
</evidence>
<dbReference type="PROSITE" id="PS50847">
    <property type="entry name" value="GRAM_POS_ANCHORING"/>
    <property type="match status" value="1"/>
</dbReference>
<dbReference type="InterPro" id="IPR041033">
    <property type="entry name" value="SpaA_PFL_dom_1"/>
</dbReference>
<keyword evidence="7" id="KW-0812">Transmembrane</keyword>
<sequence length="1226" mass="130117">MNKKRMAVILSLLIIFIQGAYSFGFNTQANAAEITDNIITSVTMDVYDNGVPVTDVVYKQGAEVKLTYTWELPDSTYKGGDTYSFELPDKFVLASDISGTPLMFDGVPLGHFDVLKGSPNKVVMTFNDDIKSYFGVHGSFTISTKFDKTKFTETTVQQIVFPINGGNQTVTLTFIPDVTSPIAKSGVPTGSNKDNINAKQIIWTVDVNKVLSSVQGATVTDTIPAGLALVDPLDVKVFNLNVKLDGSVTQGAELDASGYAVTTPSGKLNVAFNDSTITGAYRIQYTTDITDAAKTSFTNTAVFSGSNQAGVTASATVSVSQGTFLKKSSTDYNPATQVTSWEIDYNYNELQLAQADAVLKDYFNNTQELLPGSLQVFPVNFLTSSSGTAGTTEATNYTVSAPSVPVSGQNGFELKFTSDISGAYKIKYQTRAINRVEDNTTIINSATSGTTTVTGTRDIGQVIISKKVADYNYLTKTVSWSVTLNADSYPMDEVVVKDVFTYKGLKIVPDSIVVKKGSAATTTGYTIQNLDDTAGFDVVFNSQITGPYTITYDTYFDNNWLSYNWLSTAAKFENKATVNWKDPGSTTVKTKTVTAAFDPNASDKANGFKNGAYNAVSKEITWTIGVNYNRNPLANANVSDVLQSNQQYVPGSVEVYNLSVAKNGDPSKGTKLVLGVDYTVAYTESSKLLQVNFKNDMNSAYYIIFKTNLQGQLVESPTIVNTANLYSGTTAQSKDLTASLTIPKGGEYVTKSGTQSNTKIKWTININNSLSFIEDATVTDDPSDNQILLSDSFKLYPTTVNAGGDITKVTTPLVKGTDYDLVISTDGNTGKQQFVLTFKTDIEKAYILEYESLIVANNNDKVSNSVQLSGNNTTTITKQSSKEITVALSSVDAVGTGTRKTLNVVKKDAADQALLSGATFALYRKSGSTEVLFSQLTTNSNGAVAFNNLWPGTYVLQEVAAPAGYDLNPTKFAVTFNSTTETTMTVTDNKIATPTPTATPTASPTATPTASPTATATASPAVTATASPTATATASPAVTATASPTATPTALPTPLPTPTASATPVPSTTAVQASATPAATPGQPVVSSTPAVPQATKATTIVDVPIQGEIPLGGIPSIGDKPDHGTVTITPDGKWTYTPDSGYIGKDKFTIVVTDEDGNEEEVVIEVGIDDVPKGTVTDTADKADNALPAKLPQTGENSPLPLYLTGGGLIVLGVLLARRFKTRIK</sequence>
<dbReference type="Gene3D" id="2.60.40.740">
    <property type="match status" value="5"/>
</dbReference>
<feature type="region of interest" description="Disordered" evidence="6">
    <location>
        <begin position="987"/>
        <end position="1091"/>
    </location>
</feature>
<dbReference type="Pfam" id="PF17961">
    <property type="entry name" value="Big_8"/>
    <property type="match status" value="1"/>
</dbReference>
<evidence type="ECO:0000256" key="7">
    <source>
        <dbReference type="SAM" id="Phobius"/>
    </source>
</evidence>
<evidence type="ECO:0000256" key="8">
    <source>
        <dbReference type="SAM" id="SignalP"/>
    </source>
</evidence>
<evidence type="ECO:0000313" key="10">
    <source>
        <dbReference type="EMBL" id="OKP84073.1"/>
    </source>
</evidence>
<evidence type="ECO:0000256" key="6">
    <source>
        <dbReference type="SAM" id="MobiDB-lite"/>
    </source>
</evidence>
<feature type="compositionally biased region" description="Low complexity" evidence="6">
    <location>
        <begin position="1058"/>
        <end position="1071"/>
    </location>
</feature>
<comment type="subcellular location">
    <subcellularLocation>
        <location evidence="1">Secreted</location>
        <location evidence="1">Cell wall</location>
        <topology evidence="1">Peptidoglycan-anchor</topology>
    </subcellularLocation>
</comment>
<evidence type="ECO:0000256" key="2">
    <source>
        <dbReference type="ARBA" id="ARBA00022512"/>
    </source>
</evidence>
<evidence type="ECO:0000256" key="1">
    <source>
        <dbReference type="ARBA" id="ARBA00004168"/>
    </source>
</evidence>
<dbReference type="Proteomes" id="UP000186058">
    <property type="component" value="Unassembled WGS sequence"/>
</dbReference>
<feature type="transmembrane region" description="Helical" evidence="7">
    <location>
        <begin position="1201"/>
        <end position="1218"/>
    </location>
</feature>
<feature type="compositionally biased region" description="Low complexity" evidence="6">
    <location>
        <begin position="992"/>
        <end position="1050"/>
    </location>
</feature>
<keyword evidence="11" id="KW-1185">Reference proteome</keyword>
<dbReference type="Pfam" id="PF17802">
    <property type="entry name" value="SpaA"/>
    <property type="match status" value="1"/>
</dbReference>
<dbReference type="RefSeq" id="WP_074108377.1">
    <property type="nucleotide sequence ID" value="NZ_LVWI01000055.1"/>
</dbReference>
<evidence type="ECO:0000256" key="4">
    <source>
        <dbReference type="ARBA" id="ARBA00022729"/>
    </source>
</evidence>
<keyword evidence="2" id="KW-0134">Cell wall</keyword>
<reference evidence="10 11" key="1">
    <citation type="submission" date="2016-03" db="EMBL/GenBank/DDBJ databases">
        <authorList>
            <person name="Sant'Anna F.H."/>
            <person name="Ambrosini A."/>
            <person name="Souza R."/>
            <person name="Bach E."/>
            <person name="Fernandes G."/>
            <person name="Balsanelli E."/>
            <person name="Baura V.A."/>
            <person name="Souza E.M."/>
            <person name="Passaglia L."/>
        </authorList>
    </citation>
    <scope>NUCLEOTIDE SEQUENCE [LARGE SCALE GENOMIC DNA]</scope>
    <source>
        <strain evidence="10 11">P26E</strain>
    </source>
</reference>
<dbReference type="InterPro" id="IPR013783">
    <property type="entry name" value="Ig-like_fold"/>
</dbReference>
<gene>
    <name evidence="10" type="ORF">A3844_20530</name>
</gene>
<comment type="caution">
    <text evidence="10">The sequence shown here is derived from an EMBL/GenBank/DDBJ whole genome shotgun (WGS) entry which is preliminary data.</text>
</comment>
<dbReference type="Pfam" id="PF17963">
    <property type="entry name" value="Big_9"/>
    <property type="match status" value="1"/>
</dbReference>
<protein>
    <recommendedName>
        <fullName evidence="9">Gram-positive cocci surface proteins LPxTG domain-containing protein</fullName>
    </recommendedName>
</protein>